<gene>
    <name evidence="1" type="ordered locus">AMIS_2380</name>
</gene>
<evidence type="ECO:0000313" key="1">
    <source>
        <dbReference type="EMBL" id="BAL85458.1"/>
    </source>
</evidence>
<dbReference type="EMBL" id="AP012319">
    <property type="protein sequence ID" value="BAL85458.1"/>
    <property type="molecule type" value="Genomic_DNA"/>
</dbReference>
<protein>
    <submittedName>
        <fullName evidence="1">Uncharacterized protein</fullName>
    </submittedName>
</protein>
<name>I0GXH1_ACTM4</name>
<dbReference type="RefSeq" id="WP_014440358.1">
    <property type="nucleotide sequence ID" value="NC_017093.1"/>
</dbReference>
<organism evidence="1 2">
    <name type="scientific">Actinoplanes missouriensis (strain ATCC 14538 / DSM 43046 / CBS 188.64 / JCM 3121 / NBRC 102363 / NCIMB 12654 / NRRL B-3342 / UNCC 431)</name>
    <dbReference type="NCBI Taxonomy" id="512565"/>
    <lineage>
        <taxon>Bacteria</taxon>
        <taxon>Bacillati</taxon>
        <taxon>Actinomycetota</taxon>
        <taxon>Actinomycetes</taxon>
        <taxon>Micromonosporales</taxon>
        <taxon>Micromonosporaceae</taxon>
        <taxon>Actinoplanes</taxon>
    </lineage>
</organism>
<accession>I0GXH1</accession>
<dbReference type="Proteomes" id="UP000007882">
    <property type="component" value="Chromosome"/>
</dbReference>
<dbReference type="PATRIC" id="fig|512565.3.peg.240"/>
<sequence length="237" mass="24113">MADDELVELLRPPDAGPGVQFRQGVVMSWNQETAENLVAVDETVMANLSILNTSEAAILNIGDVVSILVSGNTWGILGRFTIPGSPEAVSALSSLRTQSASVTGLESFTSTSFKAGSGPVVSIVVGKSGRLMVFLAAEISAQGTTAAANTIIAGGDMGFALSGANTLGAASSRAYVVSGNILVSSSAVTFGTTGAAGRLVLLEGLTPGLTTITAMYRRRGGAVQANFENRNITAMAL</sequence>
<proteinExistence type="predicted"/>
<dbReference type="KEGG" id="ams:AMIS_2380"/>
<keyword evidence="2" id="KW-1185">Reference proteome</keyword>
<reference evidence="1 2" key="1">
    <citation type="submission" date="2012-02" db="EMBL/GenBank/DDBJ databases">
        <title>Complete genome sequence of Actinoplanes missouriensis 431 (= NBRC 102363).</title>
        <authorList>
            <person name="Ohnishi Y."/>
            <person name="Ishikawa J."/>
            <person name="Sekine M."/>
            <person name="Hosoyama A."/>
            <person name="Harada T."/>
            <person name="Narita H."/>
            <person name="Hata T."/>
            <person name="Konno Y."/>
            <person name="Tutikane K."/>
            <person name="Fujita N."/>
            <person name="Horinouchi S."/>
            <person name="Hayakawa M."/>
        </authorList>
    </citation>
    <scope>NUCLEOTIDE SEQUENCE [LARGE SCALE GENOMIC DNA]</scope>
    <source>
        <strain evidence="2">ATCC 14538 / DSM 43046 / CBS 188.64 / JCM 3121 / NBRC 102363 / NCIMB 12654 / NRRL B-3342 / UNCC 431</strain>
    </source>
</reference>
<dbReference type="OrthoDB" id="3390385at2"/>
<dbReference type="AlphaFoldDB" id="I0GXH1"/>
<dbReference type="HOGENOM" id="CLU_1168692_0_0_11"/>
<dbReference type="STRING" id="512565.AMIS_2380"/>
<evidence type="ECO:0000313" key="2">
    <source>
        <dbReference type="Proteomes" id="UP000007882"/>
    </source>
</evidence>